<dbReference type="PANTHER" id="PTHR34406">
    <property type="entry name" value="PROTEIN YCEI"/>
    <property type="match status" value="1"/>
</dbReference>
<dbReference type="InterPro" id="IPR007372">
    <property type="entry name" value="Lipid/polyisoprenoid-bd_YceI"/>
</dbReference>
<feature type="chain" id="PRO_5004166346" evidence="1">
    <location>
        <begin position="21"/>
        <end position="192"/>
    </location>
</feature>
<dbReference type="InterPro" id="IPR036761">
    <property type="entry name" value="TTHA0802/YceI-like_sf"/>
</dbReference>
<protein>
    <submittedName>
        <fullName evidence="3">YceI family protein</fullName>
    </submittedName>
</protein>
<gene>
    <name evidence="3" type="ordered locus">Sfri_1704</name>
</gene>
<feature type="signal peptide" evidence="1">
    <location>
        <begin position="1"/>
        <end position="20"/>
    </location>
</feature>
<dbReference type="Pfam" id="PF04264">
    <property type="entry name" value="YceI"/>
    <property type="match status" value="1"/>
</dbReference>
<reference evidence="3 4" key="1">
    <citation type="submission" date="2006-08" db="EMBL/GenBank/DDBJ databases">
        <title>Complete sequence of Shewanella frigidimarina NCIMB 400.</title>
        <authorList>
            <consortium name="US DOE Joint Genome Institute"/>
            <person name="Copeland A."/>
            <person name="Lucas S."/>
            <person name="Lapidus A."/>
            <person name="Barry K."/>
            <person name="Detter J.C."/>
            <person name="Glavina del Rio T."/>
            <person name="Hammon N."/>
            <person name="Israni S."/>
            <person name="Dalin E."/>
            <person name="Tice H."/>
            <person name="Pitluck S."/>
            <person name="Fredrickson J.K."/>
            <person name="Kolker E."/>
            <person name="McCuel L.A."/>
            <person name="DiChristina T."/>
            <person name="Nealson K.H."/>
            <person name="Newman D."/>
            <person name="Tiedje J.M."/>
            <person name="Zhou J."/>
            <person name="Romine M.F."/>
            <person name="Culley D.E."/>
            <person name="Serres M."/>
            <person name="Chertkov O."/>
            <person name="Brettin T."/>
            <person name="Bruce D."/>
            <person name="Han C."/>
            <person name="Tapia R."/>
            <person name="Gilna P."/>
            <person name="Schmutz J."/>
            <person name="Larimer F."/>
            <person name="Land M."/>
            <person name="Hauser L."/>
            <person name="Kyrpides N."/>
            <person name="Mikhailova N."/>
            <person name="Richardson P."/>
        </authorList>
    </citation>
    <scope>NUCLEOTIDE SEQUENCE [LARGE SCALE GENOMIC DNA]</scope>
    <source>
        <strain evidence="3 4">NCIMB 400</strain>
    </source>
</reference>
<sequence precursor="true">MMKKWLPLLAASLLSTSVMAGDWQVNQDHSRVSFISIKKADVAEVHHFKQVAGALTDAGAFSLSIDLSSVDTGIEIRDQRMQTVLFEVAQFPKLTLDAVVNPKLLAGLKVGDTLTTQVEATIKLHGQKQQKSFEVLVAKLSDKKMVISSLAPVIVQANEFDLVSGVEKLKEMAGLPSISLAVPVSFVLTLAQ</sequence>
<organism evidence="3 4">
    <name type="scientific">Shewanella frigidimarina (strain NCIMB 400)</name>
    <dbReference type="NCBI Taxonomy" id="318167"/>
    <lineage>
        <taxon>Bacteria</taxon>
        <taxon>Pseudomonadati</taxon>
        <taxon>Pseudomonadota</taxon>
        <taxon>Gammaproteobacteria</taxon>
        <taxon>Alteromonadales</taxon>
        <taxon>Shewanellaceae</taxon>
        <taxon>Shewanella</taxon>
    </lineage>
</organism>
<evidence type="ECO:0000313" key="4">
    <source>
        <dbReference type="Proteomes" id="UP000000684"/>
    </source>
</evidence>
<evidence type="ECO:0000256" key="1">
    <source>
        <dbReference type="SAM" id="SignalP"/>
    </source>
</evidence>
<dbReference type="HOGENOM" id="CLU_102556_0_0_6"/>
<dbReference type="STRING" id="318167.Sfri_1704"/>
<proteinExistence type="predicted"/>
<dbReference type="AlphaFoldDB" id="Q083L1"/>
<dbReference type="PIRSF" id="PIRSF029811">
    <property type="entry name" value="UCP029811"/>
    <property type="match status" value="1"/>
</dbReference>
<keyword evidence="1" id="KW-0732">Signal</keyword>
<dbReference type="PANTHER" id="PTHR34406:SF1">
    <property type="entry name" value="PROTEIN YCEI"/>
    <property type="match status" value="1"/>
</dbReference>
<dbReference type="SMART" id="SM00867">
    <property type="entry name" value="YceI"/>
    <property type="match status" value="1"/>
</dbReference>
<feature type="domain" description="Lipid/polyisoprenoid-binding YceI-like" evidence="2">
    <location>
        <begin position="22"/>
        <end position="191"/>
    </location>
</feature>
<accession>Q083L1</accession>
<dbReference type="SUPFAM" id="SSF101874">
    <property type="entry name" value="YceI-like"/>
    <property type="match status" value="1"/>
</dbReference>
<evidence type="ECO:0000259" key="2">
    <source>
        <dbReference type="SMART" id="SM00867"/>
    </source>
</evidence>
<dbReference type="Proteomes" id="UP000000684">
    <property type="component" value="Chromosome"/>
</dbReference>
<dbReference type="EMBL" id="CP000447">
    <property type="protein sequence ID" value="ABI71554.1"/>
    <property type="molecule type" value="Genomic_DNA"/>
</dbReference>
<dbReference type="eggNOG" id="COG2353">
    <property type="taxonomic scope" value="Bacteria"/>
</dbReference>
<dbReference type="Gene3D" id="2.40.128.110">
    <property type="entry name" value="Lipid/polyisoprenoid-binding, YceI-like"/>
    <property type="match status" value="1"/>
</dbReference>
<name>Q083L1_SHEFN</name>
<keyword evidence="4" id="KW-1185">Reference proteome</keyword>
<dbReference type="KEGG" id="sfr:Sfri_1704"/>
<dbReference type="InterPro" id="IPR027016">
    <property type="entry name" value="UCP029811"/>
</dbReference>
<evidence type="ECO:0000313" key="3">
    <source>
        <dbReference type="EMBL" id="ABI71554.1"/>
    </source>
</evidence>